<keyword evidence="2" id="KW-0812">Transmembrane</keyword>
<dbReference type="InterPro" id="IPR038829">
    <property type="entry name" value="Leukosialin"/>
</dbReference>
<gene>
    <name evidence="3" type="primary">MUC1</name>
    <name evidence="3" type="ORF">L345_01611</name>
</gene>
<dbReference type="GO" id="GO:0050776">
    <property type="term" value="P:regulation of immune response"/>
    <property type="evidence" value="ECO:0007669"/>
    <property type="project" value="TreeGrafter"/>
</dbReference>
<dbReference type="Proteomes" id="UP000018936">
    <property type="component" value="Unassembled WGS sequence"/>
</dbReference>
<keyword evidence="2" id="KW-0472">Membrane</keyword>
<feature type="compositionally biased region" description="Polar residues" evidence="1">
    <location>
        <begin position="210"/>
        <end position="234"/>
    </location>
</feature>
<proteinExistence type="predicted"/>
<comment type="caution">
    <text evidence="3">The sequence shown here is derived from an EMBL/GenBank/DDBJ whole genome shotgun (WGS) entry which is preliminary data.</text>
</comment>
<sequence length="400" mass="43449">MLGEQSRLVACNATCSVSFTSSSPIKRERGKQRQLMVLLSLYVFHTKRAWALEFCCHEKIKIPDLANILAEVAPVTIMTTHISTALSLNTNSSTSPASSQMTEEISTTSVKSLPNATMPDTLTSSLSTPGQPTVSFNATPQVSKQELQSATPVNTAVPENTSSPMQSEVIVSTKEKHPPTEATEVQTSKPPSVQKEVPSKMTVTPRFDNETVSSPTKDLETRSQGSSFEESPSTIAYPETTKSTEPKGPMPPIPSYSTYPQAIPELTQTPETGSHYMSGPFTTSLTPINNEPIFDSTDKSPSEKKNSVIILAVVFSILLLIGLLAFLYFRRRHHSGSTSFNSPEWAGQATLPDDTGLDKDVEQQVGSVGEGETRRGTLVTFFGKRQSRVPSIAMEDKCIL</sequence>
<dbReference type="GO" id="GO:0007166">
    <property type="term" value="P:cell surface receptor signaling pathway"/>
    <property type="evidence" value="ECO:0007669"/>
    <property type="project" value="TreeGrafter"/>
</dbReference>
<feature type="region of interest" description="Disordered" evidence="1">
    <location>
        <begin position="88"/>
        <end position="252"/>
    </location>
</feature>
<feature type="region of interest" description="Disordered" evidence="1">
    <location>
        <begin position="335"/>
        <end position="357"/>
    </location>
</feature>
<evidence type="ECO:0000313" key="4">
    <source>
        <dbReference type="Proteomes" id="UP000018936"/>
    </source>
</evidence>
<dbReference type="GO" id="GO:0004888">
    <property type="term" value="F:transmembrane signaling receptor activity"/>
    <property type="evidence" value="ECO:0007669"/>
    <property type="project" value="InterPro"/>
</dbReference>
<evidence type="ECO:0000313" key="3">
    <source>
        <dbReference type="EMBL" id="ETE72567.1"/>
    </source>
</evidence>
<accession>V8PFB4</accession>
<keyword evidence="2" id="KW-1133">Transmembrane helix</keyword>
<dbReference type="GO" id="GO:2000404">
    <property type="term" value="P:regulation of T cell migration"/>
    <property type="evidence" value="ECO:0007669"/>
    <property type="project" value="InterPro"/>
</dbReference>
<evidence type="ECO:0000256" key="2">
    <source>
        <dbReference type="SAM" id="Phobius"/>
    </source>
</evidence>
<feature type="transmembrane region" description="Helical" evidence="2">
    <location>
        <begin position="308"/>
        <end position="329"/>
    </location>
</feature>
<feature type="compositionally biased region" description="Low complexity" evidence="1">
    <location>
        <begin position="88"/>
        <end position="99"/>
    </location>
</feature>
<protein>
    <submittedName>
        <fullName evidence="3">Muc1</fullName>
    </submittedName>
</protein>
<evidence type="ECO:0000256" key="1">
    <source>
        <dbReference type="SAM" id="MobiDB-lite"/>
    </source>
</evidence>
<dbReference type="AlphaFoldDB" id="V8PFB4"/>
<dbReference type="PANTHER" id="PTHR35265">
    <property type="entry name" value="LEUKOSIALIN"/>
    <property type="match status" value="1"/>
</dbReference>
<dbReference type="GO" id="GO:0050863">
    <property type="term" value="P:regulation of T cell activation"/>
    <property type="evidence" value="ECO:0007669"/>
    <property type="project" value="InterPro"/>
</dbReference>
<dbReference type="SMR" id="V8PFB4"/>
<dbReference type="EMBL" id="AZIM01000206">
    <property type="protein sequence ID" value="ETE72567.1"/>
    <property type="molecule type" value="Genomic_DNA"/>
</dbReference>
<feature type="compositionally biased region" description="Polar residues" evidence="1">
    <location>
        <begin position="280"/>
        <end position="289"/>
    </location>
</feature>
<reference evidence="3 4" key="1">
    <citation type="journal article" date="2013" name="Proc. Natl. Acad. Sci. U.S.A.">
        <title>The king cobra genome reveals dynamic gene evolution and adaptation in the snake venom system.</title>
        <authorList>
            <person name="Vonk F.J."/>
            <person name="Casewell N.R."/>
            <person name="Henkel C.V."/>
            <person name="Heimberg A.M."/>
            <person name="Jansen H.J."/>
            <person name="McCleary R.J."/>
            <person name="Kerkkamp H.M."/>
            <person name="Vos R.A."/>
            <person name="Guerreiro I."/>
            <person name="Calvete J.J."/>
            <person name="Wuster W."/>
            <person name="Woods A.E."/>
            <person name="Logan J.M."/>
            <person name="Harrison R.A."/>
            <person name="Castoe T.A."/>
            <person name="de Koning A.P."/>
            <person name="Pollock D.D."/>
            <person name="Yandell M."/>
            <person name="Calderon D."/>
            <person name="Renjifo C."/>
            <person name="Currier R.B."/>
            <person name="Salgado D."/>
            <person name="Pla D."/>
            <person name="Sanz L."/>
            <person name="Hyder A.S."/>
            <person name="Ribeiro J.M."/>
            <person name="Arntzen J.W."/>
            <person name="van den Thillart G.E."/>
            <person name="Boetzer M."/>
            <person name="Pirovano W."/>
            <person name="Dirks R.P."/>
            <person name="Spaink H.P."/>
            <person name="Duboule D."/>
            <person name="McGlinn E."/>
            <person name="Kini R.M."/>
            <person name="Richardson M.K."/>
        </authorList>
    </citation>
    <scope>NUCLEOTIDE SEQUENCE</scope>
    <source>
        <tissue evidence="3">Blood</tissue>
    </source>
</reference>
<dbReference type="OrthoDB" id="9050418at2759"/>
<organism evidence="3 4">
    <name type="scientific">Ophiophagus hannah</name>
    <name type="common">King cobra</name>
    <name type="synonym">Naja hannah</name>
    <dbReference type="NCBI Taxonomy" id="8665"/>
    <lineage>
        <taxon>Eukaryota</taxon>
        <taxon>Metazoa</taxon>
        <taxon>Chordata</taxon>
        <taxon>Craniata</taxon>
        <taxon>Vertebrata</taxon>
        <taxon>Euteleostomi</taxon>
        <taxon>Lepidosauria</taxon>
        <taxon>Squamata</taxon>
        <taxon>Bifurcata</taxon>
        <taxon>Unidentata</taxon>
        <taxon>Episquamata</taxon>
        <taxon>Toxicofera</taxon>
        <taxon>Serpentes</taxon>
        <taxon>Colubroidea</taxon>
        <taxon>Elapidae</taxon>
        <taxon>Elapinae</taxon>
        <taxon>Ophiophagus</taxon>
    </lineage>
</organism>
<name>V8PFB4_OPHHA</name>
<feature type="compositionally biased region" description="Polar residues" evidence="1">
    <location>
        <begin position="100"/>
        <end position="170"/>
    </location>
</feature>
<dbReference type="PANTHER" id="PTHR35265:SF1">
    <property type="entry name" value="LEUKOSIALIN"/>
    <property type="match status" value="1"/>
</dbReference>
<dbReference type="GO" id="GO:0009897">
    <property type="term" value="C:external side of plasma membrane"/>
    <property type="evidence" value="ECO:0007669"/>
    <property type="project" value="TreeGrafter"/>
</dbReference>
<keyword evidence="4" id="KW-1185">Reference proteome</keyword>
<dbReference type="GO" id="GO:0042742">
    <property type="term" value="P:defense response to bacterium"/>
    <property type="evidence" value="ECO:0007669"/>
    <property type="project" value="TreeGrafter"/>
</dbReference>
<dbReference type="GO" id="GO:0031072">
    <property type="term" value="F:heat shock protein binding"/>
    <property type="evidence" value="ECO:0007669"/>
    <property type="project" value="TreeGrafter"/>
</dbReference>
<feature type="non-terminal residue" evidence="3">
    <location>
        <position position="400"/>
    </location>
</feature>
<feature type="region of interest" description="Disordered" evidence="1">
    <location>
        <begin position="269"/>
        <end position="301"/>
    </location>
</feature>